<comment type="caution">
    <text evidence="2">The sequence shown here is derived from an EMBL/GenBank/DDBJ whole genome shotgun (WGS) entry which is preliminary data.</text>
</comment>
<gene>
    <name evidence="2" type="ORF">FA13DRAFT_1482002</name>
</gene>
<evidence type="ECO:0000313" key="2">
    <source>
        <dbReference type="EMBL" id="TEB34449.1"/>
    </source>
</evidence>
<feature type="compositionally biased region" description="Basic residues" evidence="1">
    <location>
        <begin position="19"/>
        <end position="31"/>
    </location>
</feature>
<name>A0A4Y7TLQ7_COPMI</name>
<evidence type="ECO:0000256" key="1">
    <source>
        <dbReference type="SAM" id="MobiDB-lite"/>
    </source>
</evidence>
<dbReference type="AlphaFoldDB" id="A0A4Y7TLQ7"/>
<dbReference type="OrthoDB" id="3256736at2759"/>
<evidence type="ECO:0000313" key="3">
    <source>
        <dbReference type="Proteomes" id="UP000298030"/>
    </source>
</evidence>
<feature type="compositionally biased region" description="Pro residues" evidence="1">
    <location>
        <begin position="230"/>
        <end position="242"/>
    </location>
</feature>
<dbReference type="EMBL" id="QPFP01000009">
    <property type="protein sequence ID" value="TEB34449.1"/>
    <property type="molecule type" value="Genomic_DNA"/>
</dbReference>
<keyword evidence="3" id="KW-1185">Reference proteome</keyword>
<proteinExistence type="predicted"/>
<reference evidence="2 3" key="1">
    <citation type="journal article" date="2019" name="Nat. Ecol. Evol.">
        <title>Megaphylogeny resolves global patterns of mushroom evolution.</title>
        <authorList>
            <person name="Varga T."/>
            <person name="Krizsan K."/>
            <person name="Foldi C."/>
            <person name="Dima B."/>
            <person name="Sanchez-Garcia M."/>
            <person name="Sanchez-Ramirez S."/>
            <person name="Szollosi G.J."/>
            <person name="Szarkandi J.G."/>
            <person name="Papp V."/>
            <person name="Albert L."/>
            <person name="Andreopoulos W."/>
            <person name="Angelini C."/>
            <person name="Antonin V."/>
            <person name="Barry K.W."/>
            <person name="Bougher N.L."/>
            <person name="Buchanan P."/>
            <person name="Buyck B."/>
            <person name="Bense V."/>
            <person name="Catcheside P."/>
            <person name="Chovatia M."/>
            <person name="Cooper J."/>
            <person name="Damon W."/>
            <person name="Desjardin D."/>
            <person name="Finy P."/>
            <person name="Geml J."/>
            <person name="Haridas S."/>
            <person name="Hughes K."/>
            <person name="Justo A."/>
            <person name="Karasinski D."/>
            <person name="Kautmanova I."/>
            <person name="Kiss B."/>
            <person name="Kocsube S."/>
            <person name="Kotiranta H."/>
            <person name="LaButti K.M."/>
            <person name="Lechner B.E."/>
            <person name="Liimatainen K."/>
            <person name="Lipzen A."/>
            <person name="Lukacs Z."/>
            <person name="Mihaltcheva S."/>
            <person name="Morgado L.N."/>
            <person name="Niskanen T."/>
            <person name="Noordeloos M.E."/>
            <person name="Ohm R.A."/>
            <person name="Ortiz-Santana B."/>
            <person name="Ovrebo C."/>
            <person name="Racz N."/>
            <person name="Riley R."/>
            <person name="Savchenko A."/>
            <person name="Shiryaev A."/>
            <person name="Soop K."/>
            <person name="Spirin V."/>
            <person name="Szebenyi C."/>
            <person name="Tomsovsky M."/>
            <person name="Tulloss R.E."/>
            <person name="Uehling J."/>
            <person name="Grigoriev I.V."/>
            <person name="Vagvolgyi C."/>
            <person name="Papp T."/>
            <person name="Martin F.M."/>
            <person name="Miettinen O."/>
            <person name="Hibbett D.S."/>
            <person name="Nagy L.G."/>
        </authorList>
    </citation>
    <scope>NUCLEOTIDE SEQUENCE [LARGE SCALE GENOMIC DNA]</scope>
    <source>
        <strain evidence="2 3">FP101781</strain>
    </source>
</reference>
<feature type="compositionally biased region" description="Basic and acidic residues" evidence="1">
    <location>
        <begin position="101"/>
        <end position="112"/>
    </location>
</feature>
<dbReference type="Proteomes" id="UP000298030">
    <property type="component" value="Unassembled WGS sequence"/>
</dbReference>
<organism evidence="2 3">
    <name type="scientific">Coprinellus micaceus</name>
    <name type="common">Glistening ink-cap mushroom</name>
    <name type="synonym">Coprinus micaceus</name>
    <dbReference type="NCBI Taxonomy" id="71717"/>
    <lineage>
        <taxon>Eukaryota</taxon>
        <taxon>Fungi</taxon>
        <taxon>Dikarya</taxon>
        <taxon>Basidiomycota</taxon>
        <taxon>Agaricomycotina</taxon>
        <taxon>Agaricomycetes</taxon>
        <taxon>Agaricomycetidae</taxon>
        <taxon>Agaricales</taxon>
        <taxon>Agaricineae</taxon>
        <taxon>Psathyrellaceae</taxon>
        <taxon>Coprinellus</taxon>
    </lineage>
</organism>
<feature type="compositionally biased region" description="Low complexity" evidence="1">
    <location>
        <begin position="33"/>
        <end position="49"/>
    </location>
</feature>
<accession>A0A4Y7TLQ7</accession>
<feature type="compositionally biased region" description="Polar residues" evidence="1">
    <location>
        <begin position="148"/>
        <end position="159"/>
    </location>
</feature>
<feature type="region of interest" description="Disordered" evidence="1">
    <location>
        <begin position="205"/>
        <end position="245"/>
    </location>
</feature>
<protein>
    <submittedName>
        <fullName evidence="2">Uncharacterized protein</fullName>
    </submittedName>
</protein>
<feature type="region of interest" description="Disordered" evidence="1">
    <location>
        <begin position="1"/>
        <end position="185"/>
    </location>
</feature>
<sequence>MPKSRTKNMREEGSSPSPPRKKAKSKAHRRSPSPEQFAFASSSSSAPRSILTRKPSKPTMPGALIPFSPESSAGDYDDSDFEPPKHVRFDGGSPETAVDLTESRQDELELTPRRPRAKSPQTPTRVRAAVERFSPASDPSMLLPQHPISPSKSRGTPSPTRVDKGKAPAKPYDRTFGSANSSFDPDSEIKIKRLEAEVRQLREELARHGVPVQPKRESSNSNTDFSFLAPAPPPPPPPPPPGTIFRVPKQSENLDVVFTHVRAALRHKTPPKEKPINPAGPAGIATLGIAPDKMAAFLTEMKTVKLKKAADRSFASDGDLSRLHSLTAHAKRVGEREKG</sequence>